<organism evidence="1 2">
    <name type="scientific">Catharanthus roseus</name>
    <name type="common">Madagascar periwinkle</name>
    <name type="synonym">Vinca rosea</name>
    <dbReference type="NCBI Taxonomy" id="4058"/>
    <lineage>
        <taxon>Eukaryota</taxon>
        <taxon>Viridiplantae</taxon>
        <taxon>Streptophyta</taxon>
        <taxon>Embryophyta</taxon>
        <taxon>Tracheophyta</taxon>
        <taxon>Spermatophyta</taxon>
        <taxon>Magnoliopsida</taxon>
        <taxon>eudicotyledons</taxon>
        <taxon>Gunneridae</taxon>
        <taxon>Pentapetalae</taxon>
        <taxon>asterids</taxon>
        <taxon>lamiids</taxon>
        <taxon>Gentianales</taxon>
        <taxon>Apocynaceae</taxon>
        <taxon>Rauvolfioideae</taxon>
        <taxon>Vinceae</taxon>
        <taxon>Catharanthinae</taxon>
        <taxon>Catharanthus</taxon>
    </lineage>
</organism>
<evidence type="ECO:0000313" key="1">
    <source>
        <dbReference type="EMBL" id="KAI5663040.1"/>
    </source>
</evidence>
<evidence type="ECO:0000313" key="2">
    <source>
        <dbReference type="Proteomes" id="UP001060085"/>
    </source>
</evidence>
<accession>A0ACC0AQA5</accession>
<reference evidence="2" key="1">
    <citation type="journal article" date="2023" name="Nat. Plants">
        <title>Single-cell RNA sequencing provides a high-resolution roadmap for understanding the multicellular compartmentation of specialized metabolism.</title>
        <authorList>
            <person name="Sun S."/>
            <person name="Shen X."/>
            <person name="Li Y."/>
            <person name="Li Y."/>
            <person name="Wang S."/>
            <person name="Li R."/>
            <person name="Zhang H."/>
            <person name="Shen G."/>
            <person name="Guo B."/>
            <person name="Wei J."/>
            <person name="Xu J."/>
            <person name="St-Pierre B."/>
            <person name="Chen S."/>
            <person name="Sun C."/>
        </authorList>
    </citation>
    <scope>NUCLEOTIDE SEQUENCE [LARGE SCALE GENOMIC DNA]</scope>
</reference>
<comment type="caution">
    <text evidence="1">The sequence shown here is derived from an EMBL/GenBank/DDBJ whole genome shotgun (WGS) entry which is preliminary data.</text>
</comment>
<proteinExistence type="predicted"/>
<name>A0ACC0AQA5_CATRO</name>
<sequence>MTSISVARLGASGYHNWIGCIAWRINFKNCQSRILFRNILTKSESPTKSRTVGLYFVNIILAASQKVVTETNEMLVKMGVARASFVLKAIKLATLDTCTNSHVTQKKEHSNKFCEHYNEETEGRTCWNLTCYHESKISAIVHAE</sequence>
<dbReference type="EMBL" id="CM044705">
    <property type="protein sequence ID" value="KAI5663040.1"/>
    <property type="molecule type" value="Genomic_DNA"/>
</dbReference>
<dbReference type="Proteomes" id="UP001060085">
    <property type="component" value="Linkage Group LG05"/>
</dbReference>
<protein>
    <submittedName>
        <fullName evidence="1">Uncharacterized protein</fullName>
    </submittedName>
</protein>
<gene>
    <name evidence="1" type="ORF">M9H77_22363</name>
</gene>
<keyword evidence="2" id="KW-1185">Reference proteome</keyword>